<comment type="caution">
    <text evidence="2">The sequence shown here is derived from an EMBL/GenBank/DDBJ whole genome shotgun (WGS) entry which is preliminary data.</text>
</comment>
<evidence type="ECO:0000256" key="1">
    <source>
        <dbReference type="SAM" id="Phobius"/>
    </source>
</evidence>
<evidence type="ECO:0000313" key="3">
    <source>
        <dbReference type="Proteomes" id="UP000178187"/>
    </source>
</evidence>
<feature type="transmembrane region" description="Helical" evidence="1">
    <location>
        <begin position="34"/>
        <end position="52"/>
    </location>
</feature>
<name>A0A1G1KZM3_9BACT</name>
<keyword evidence="1" id="KW-0812">Transmembrane</keyword>
<feature type="transmembrane region" description="Helical" evidence="1">
    <location>
        <begin position="73"/>
        <end position="98"/>
    </location>
</feature>
<dbReference type="Proteomes" id="UP000178187">
    <property type="component" value="Unassembled WGS sequence"/>
</dbReference>
<evidence type="ECO:0000313" key="2">
    <source>
        <dbReference type="EMBL" id="OGW98347.1"/>
    </source>
</evidence>
<proteinExistence type="predicted"/>
<accession>A0A1G1KZM3</accession>
<keyword evidence="1" id="KW-1133">Transmembrane helix</keyword>
<gene>
    <name evidence="2" type="ORF">A3G33_02615</name>
</gene>
<dbReference type="EMBL" id="MHFR01000034">
    <property type="protein sequence ID" value="OGW98347.1"/>
    <property type="molecule type" value="Genomic_DNA"/>
</dbReference>
<protein>
    <submittedName>
        <fullName evidence="2">Uncharacterized protein</fullName>
    </submittedName>
</protein>
<feature type="transmembrane region" description="Helical" evidence="1">
    <location>
        <begin position="104"/>
        <end position="122"/>
    </location>
</feature>
<reference evidence="2 3" key="1">
    <citation type="journal article" date="2016" name="Nat. Commun.">
        <title>Thousands of microbial genomes shed light on interconnected biogeochemical processes in an aquifer system.</title>
        <authorList>
            <person name="Anantharaman K."/>
            <person name="Brown C.T."/>
            <person name="Hug L.A."/>
            <person name="Sharon I."/>
            <person name="Castelle C.J."/>
            <person name="Probst A.J."/>
            <person name="Thomas B.C."/>
            <person name="Singh A."/>
            <person name="Wilkins M.J."/>
            <person name="Karaoz U."/>
            <person name="Brodie E.L."/>
            <person name="Williams K.H."/>
            <person name="Hubbard S.S."/>
            <person name="Banfield J.F."/>
        </authorList>
    </citation>
    <scope>NUCLEOTIDE SEQUENCE [LARGE SCALE GENOMIC DNA]</scope>
</reference>
<sequence length="123" mass="14905">MNQDCEGYRILYQKALSYQRQERFNRAILRIKNLFYWFLSFLLAWLCILAWFSEWKPRDCADLFSLRSIKLSGNLFSQAPFWMTAKLVFGTVVIRNIFNFSKEIYVFIVFSILVYIYYSIILF</sequence>
<dbReference type="AlphaFoldDB" id="A0A1G1KZM3"/>
<keyword evidence="1" id="KW-0472">Membrane</keyword>
<organism evidence="2 3">
    <name type="scientific">Candidatus Danuiimicrobium aquiferis</name>
    <dbReference type="NCBI Taxonomy" id="1801832"/>
    <lineage>
        <taxon>Bacteria</taxon>
        <taxon>Pseudomonadati</taxon>
        <taxon>Candidatus Omnitrophota</taxon>
        <taxon>Candidatus Danuiimicrobium</taxon>
    </lineage>
</organism>